<keyword evidence="6" id="KW-1185">Reference proteome</keyword>
<dbReference type="KEGG" id="hmo:HM1_0033"/>
<dbReference type="KEGG" id="hmo:HM1_1000"/>
<dbReference type="EMBL" id="CP000930">
    <property type="protein sequence ID" value="ABZ84017.1"/>
    <property type="molecule type" value="Genomic_DNA"/>
</dbReference>
<evidence type="ECO:0000313" key="3">
    <source>
        <dbReference type="EMBL" id="ABZ83463.1"/>
    </source>
</evidence>
<dbReference type="KEGG" id="hmo:HM1_1442"/>
<dbReference type="HOGENOM" id="CLU_049587_0_0_9"/>
<evidence type="ECO:0000313" key="4">
    <source>
        <dbReference type="EMBL" id="ABZ83568.1"/>
    </source>
</evidence>
<feature type="domain" description="Transposase DDE" evidence="1">
    <location>
        <begin position="13"/>
        <end position="443"/>
    </location>
</feature>
<evidence type="ECO:0000313" key="6">
    <source>
        <dbReference type="Proteomes" id="UP000008550"/>
    </source>
</evidence>
<dbReference type="InterPro" id="IPR012337">
    <property type="entry name" value="RNaseH-like_sf"/>
</dbReference>
<dbReference type="EMBL" id="CP000930">
    <property type="protein sequence ID" value="ABZ82658.1"/>
    <property type="molecule type" value="Genomic_DNA"/>
</dbReference>
<dbReference type="EMBL" id="CP000930">
    <property type="protein sequence ID" value="ABZ83568.1"/>
    <property type="molecule type" value="Genomic_DNA"/>
</dbReference>
<gene>
    <name evidence="2" type="ORF">HM1_0033</name>
    <name evidence="4" type="ORF">HM1_1000</name>
    <name evidence="3" type="ORF">HM1_1111</name>
    <name evidence="5" type="ORF">HM1_1442</name>
</gene>
<dbReference type="SUPFAM" id="SSF53098">
    <property type="entry name" value="Ribonuclease H-like"/>
    <property type="match status" value="1"/>
</dbReference>
<accession>B0TA31</accession>
<dbReference type="RefSeq" id="WP_012281207.1">
    <property type="nucleotide sequence ID" value="NC_010337.2"/>
</dbReference>
<dbReference type="InterPro" id="IPR047960">
    <property type="entry name" value="Transpos_IS1380"/>
</dbReference>
<evidence type="ECO:0000313" key="5">
    <source>
        <dbReference type="EMBL" id="ABZ84017.1"/>
    </source>
</evidence>
<organism evidence="4 6">
    <name type="scientific">Heliobacterium modesticaldum (strain ATCC 51547 / Ice1)</name>
    <dbReference type="NCBI Taxonomy" id="498761"/>
    <lineage>
        <taxon>Bacteria</taxon>
        <taxon>Bacillati</taxon>
        <taxon>Bacillota</taxon>
        <taxon>Clostridia</taxon>
        <taxon>Eubacteriales</taxon>
        <taxon>Heliobacteriaceae</taxon>
        <taxon>Heliomicrobium</taxon>
    </lineage>
</organism>
<sequence length="447" mass="50811">MTMKKFIIEQSNEELTPVTGLALVGALLRKTSLKLRLDKFTVPTCLTPDISHGTVALSYLGLLCQGKNDFDAIELARGDDFFRYAMGVDIVPSSPTLRQRFEKVVETDLKWNDIIMEESARLIKKAKAPLTPVRVGATDYLTVDVDVTPLDNSGSKKEGVTRTYKGHDGFAPILAYLGQEGYCINVELRPGKDHSQKGTPQFLTKSINYARQCGAEKLLVRMDSGFDSVDNIRVLRAENVDYIIKRNLRQETPEMWRDIALKNGQARIVREGKVEYMGSVMWKVGNMEQRERVVFHVVERTILSNGQQLLLPELEVATYWTSLPVSPEELIHLQRDHGTSEQFHSELKTDLDLERLPSGKFKVNDLVFHFGALAYNLLRIVGQMSLHHPDSPLKRKAHTQRRRIRTVLQNVITIASRLVRHARQVKLRLGAHSPWYATFKDLYLAFS</sequence>
<dbReference type="OrthoDB" id="9815173at2"/>
<proteinExistence type="predicted"/>
<protein>
    <submittedName>
        <fullName evidence="4">Transposase, is4 family</fullName>
    </submittedName>
</protein>
<dbReference type="KEGG" id="hmo:HM1_1111"/>
<reference evidence="4 6" key="1">
    <citation type="journal article" date="2008" name="J. Bacteriol.">
        <title>The genome of Heliobacterium modesticaldum, a phototrophic representative of the Firmicutes containing the simplest photosynthetic apparatus.</title>
        <authorList>
            <person name="Sattley W.M."/>
            <person name="Madigan M.T."/>
            <person name="Swingley W.D."/>
            <person name="Cheung P.C."/>
            <person name="Clocksin K.M."/>
            <person name="Conrad A.L."/>
            <person name="Dejesa L.C."/>
            <person name="Honchak B.M."/>
            <person name="Jung D.O."/>
            <person name="Karbach L.E."/>
            <person name="Kurdoglu A."/>
            <person name="Lahiri S."/>
            <person name="Mastrian S.D."/>
            <person name="Page L.E."/>
            <person name="Taylor H.L."/>
            <person name="Wang Z.T."/>
            <person name="Raymond J."/>
            <person name="Chen M."/>
            <person name="Blankenship R.E."/>
            <person name="Touchman J.W."/>
        </authorList>
    </citation>
    <scope>NUCLEOTIDE SEQUENCE [LARGE SCALE GENOMIC DNA]</scope>
    <source>
        <strain evidence="6">ATCC 51547 / Ice1</strain>
        <strain evidence="4">Ice1</strain>
    </source>
</reference>
<dbReference type="Proteomes" id="UP000008550">
    <property type="component" value="Chromosome"/>
</dbReference>
<dbReference type="InterPro" id="IPR025668">
    <property type="entry name" value="Tnp_DDE_dom"/>
</dbReference>
<dbReference type="EMBL" id="CP000930">
    <property type="protein sequence ID" value="ABZ83463.1"/>
    <property type="molecule type" value="Genomic_DNA"/>
</dbReference>
<evidence type="ECO:0000313" key="2">
    <source>
        <dbReference type="EMBL" id="ABZ82658.1"/>
    </source>
</evidence>
<dbReference type="Pfam" id="PF13701">
    <property type="entry name" value="DDE_Tnp_1_4"/>
    <property type="match status" value="1"/>
</dbReference>
<evidence type="ECO:0000259" key="1">
    <source>
        <dbReference type="Pfam" id="PF13701"/>
    </source>
</evidence>
<dbReference type="NCBIfam" id="NF033539">
    <property type="entry name" value="transpos_IS1380"/>
    <property type="match status" value="1"/>
</dbReference>
<name>B0TA31_HELMI</name>
<dbReference type="AlphaFoldDB" id="B0TA31"/>
<dbReference type="eggNOG" id="COG3385">
    <property type="taxonomic scope" value="Bacteria"/>
</dbReference>